<name>A0A4U8YR95_9BACT</name>
<dbReference type="AlphaFoldDB" id="A0A4U8YR95"/>
<keyword evidence="3" id="KW-1185">Reference proteome</keyword>
<evidence type="ECO:0000313" key="2">
    <source>
        <dbReference type="EMBL" id="VFQ45819.1"/>
    </source>
</evidence>
<keyword evidence="1" id="KW-0732">Signal</keyword>
<reference evidence="2 3" key="1">
    <citation type="submission" date="2019-03" db="EMBL/GenBank/DDBJ databases">
        <authorList>
            <person name="Nijsse B."/>
        </authorList>
    </citation>
    <scope>NUCLEOTIDE SEQUENCE [LARGE SCALE GENOMIC DNA]</scope>
    <source>
        <strain evidence="2">Desulfoluna butyratoxydans MSL71</strain>
    </source>
</reference>
<proteinExistence type="predicted"/>
<organism evidence="2 3">
    <name type="scientific">Desulfoluna butyratoxydans</name>
    <dbReference type="NCBI Taxonomy" id="231438"/>
    <lineage>
        <taxon>Bacteria</taxon>
        <taxon>Pseudomonadati</taxon>
        <taxon>Thermodesulfobacteriota</taxon>
        <taxon>Desulfobacteria</taxon>
        <taxon>Desulfobacterales</taxon>
        <taxon>Desulfolunaceae</taxon>
        <taxon>Desulfoluna</taxon>
    </lineage>
</organism>
<gene>
    <name evidence="2" type="ORF">MSL71_34810</name>
</gene>
<dbReference type="InterPro" id="IPR019613">
    <property type="entry name" value="DUF4198"/>
</dbReference>
<feature type="chain" id="PRO_5020964963" evidence="1">
    <location>
        <begin position="23"/>
        <end position="256"/>
    </location>
</feature>
<accession>A0A4U8YR95</accession>
<dbReference type="EMBL" id="CAADHO010000006">
    <property type="protein sequence ID" value="VFQ45819.1"/>
    <property type="molecule type" value="Genomic_DNA"/>
</dbReference>
<feature type="signal peptide" evidence="1">
    <location>
        <begin position="1"/>
        <end position="22"/>
    </location>
</feature>
<sequence length="256" mass="28027">MKRFAAVVALALVVSLPLSALAHFGMVIPDTSVVSRQTGKELGLSLSFSHPFEGVGMPLEKPAEFSVVVDGKKRDLTGTLAPSEVMGKPSWASSFAVKRPGVYTFVMTPKPYWEPAEDLFIIHYTKTIVPAYGSEEGWDDELGLKTEIVPLTRPFGLYAGNLFQGVVKLDGKAVPWAEVEVEFYNRDGKAKAANEYLVTQVVKADANGVFSFTVPNEGWWGFSALNEADYQLEAEGEKKGVELGAVLWVEFSKWQG</sequence>
<dbReference type="RefSeq" id="WP_180142804.1">
    <property type="nucleotide sequence ID" value="NZ_CAADHO010000006.1"/>
</dbReference>
<evidence type="ECO:0000256" key="1">
    <source>
        <dbReference type="SAM" id="SignalP"/>
    </source>
</evidence>
<dbReference type="Pfam" id="PF10670">
    <property type="entry name" value="DUF4198"/>
    <property type="match status" value="1"/>
</dbReference>
<dbReference type="Proteomes" id="UP000507962">
    <property type="component" value="Unassembled WGS sequence"/>
</dbReference>
<evidence type="ECO:0000313" key="3">
    <source>
        <dbReference type="Proteomes" id="UP000507962"/>
    </source>
</evidence>
<protein>
    <submittedName>
        <fullName evidence="2">Uncharacterized protein</fullName>
    </submittedName>
</protein>